<proteinExistence type="predicted"/>
<feature type="region of interest" description="Disordered" evidence="1">
    <location>
        <begin position="33"/>
        <end position="57"/>
    </location>
</feature>
<dbReference type="AlphaFoldDB" id="A0A1G6LH19"/>
<feature type="chain" id="PRO_5017436662" description="Lipoprotein" evidence="2">
    <location>
        <begin position="21"/>
        <end position="211"/>
    </location>
</feature>
<organism evidence="3 4">
    <name type="scientific">Acinetobacter marinus</name>
    <dbReference type="NCBI Taxonomy" id="281375"/>
    <lineage>
        <taxon>Bacteria</taxon>
        <taxon>Pseudomonadati</taxon>
        <taxon>Pseudomonadota</taxon>
        <taxon>Gammaproteobacteria</taxon>
        <taxon>Moraxellales</taxon>
        <taxon>Moraxellaceae</taxon>
        <taxon>Acinetobacter</taxon>
    </lineage>
</organism>
<keyword evidence="4" id="KW-1185">Reference proteome</keyword>
<protein>
    <recommendedName>
        <fullName evidence="5">Lipoprotein</fullName>
    </recommendedName>
</protein>
<dbReference type="RefSeq" id="WP_092619750.1">
    <property type="nucleotide sequence ID" value="NZ_FMYK01000005.1"/>
</dbReference>
<evidence type="ECO:0000256" key="1">
    <source>
        <dbReference type="SAM" id="MobiDB-lite"/>
    </source>
</evidence>
<evidence type="ECO:0008006" key="5">
    <source>
        <dbReference type="Google" id="ProtNLM"/>
    </source>
</evidence>
<evidence type="ECO:0000256" key="2">
    <source>
        <dbReference type="SAM" id="SignalP"/>
    </source>
</evidence>
<gene>
    <name evidence="3" type="ORF">SAMN05421749_10556</name>
</gene>
<feature type="compositionally biased region" description="Polar residues" evidence="1">
    <location>
        <begin position="33"/>
        <end position="44"/>
    </location>
</feature>
<dbReference type="OrthoDB" id="6712484at2"/>
<dbReference type="Proteomes" id="UP000242317">
    <property type="component" value="Unassembled WGS sequence"/>
</dbReference>
<evidence type="ECO:0000313" key="4">
    <source>
        <dbReference type="Proteomes" id="UP000242317"/>
    </source>
</evidence>
<name>A0A1G6LH19_9GAMM</name>
<evidence type="ECO:0000313" key="3">
    <source>
        <dbReference type="EMBL" id="SDC42257.1"/>
    </source>
</evidence>
<reference evidence="4" key="1">
    <citation type="submission" date="2016-09" db="EMBL/GenBank/DDBJ databases">
        <authorList>
            <person name="Varghese N."/>
            <person name="Submissions S."/>
        </authorList>
    </citation>
    <scope>NUCLEOTIDE SEQUENCE [LARGE SCALE GENOMIC DNA]</scope>
    <source>
        <strain evidence="4">ANC 3699</strain>
    </source>
</reference>
<sequence length="211" mass="23616">MMSKIYTLFCIAMLSLCCIACGENWSAGGATISGTGDPNNTQPGNGNGATDGEDFSVQPDLKMSAPVRDECQGIQRELTFIDPTQGTPIDVETTQKLTDGSSNNTMSNMVVRLTVTNLTRQELIEEQPTCYVPISMYNHLQKERFFPEQYCESTYRVTYAPNESKEFYIHHYLSKQAMDGEWRYGEESSYANQNGTFSPCDILSIQFSVIE</sequence>
<keyword evidence="2" id="KW-0732">Signal</keyword>
<dbReference type="EMBL" id="FMYK01000005">
    <property type="protein sequence ID" value="SDC42257.1"/>
    <property type="molecule type" value="Genomic_DNA"/>
</dbReference>
<accession>A0A1G6LH19</accession>
<feature type="signal peptide" evidence="2">
    <location>
        <begin position="1"/>
        <end position="20"/>
    </location>
</feature>